<accession>A0A934VPK1</accession>
<dbReference type="EMBL" id="JAENIL010000005">
    <property type="protein sequence ID" value="MBK1875900.1"/>
    <property type="molecule type" value="Genomic_DNA"/>
</dbReference>
<dbReference type="GO" id="GO:0016301">
    <property type="term" value="F:kinase activity"/>
    <property type="evidence" value="ECO:0007669"/>
    <property type="project" value="UniProtKB-KW"/>
</dbReference>
<dbReference type="InterPro" id="IPR029056">
    <property type="entry name" value="Ribokinase-like"/>
</dbReference>
<sequence>MKQETSAALTALADRVKGAASSVGKTPVVIGFDAFVDESLRIVGERTSPVSFKALPTISDFGAWASASAGRSGSREFVCEEIVAGGCSVNMGDGIASMGFPLNAFSGVGTPANPAFGSFVEKCVSVDPVGMEPGRALVTEFDDGKLMFCSFSHFANFTPEYLKEQMADGRFANACSQAKGIALTSWSVYPYMTDCWRYLMDEALSGISHRPHFFFDLADPASRTKEDMVDLIDTIGGFEKIGRVTLSVNGNEANRLASAVGLNEADETPAELERLSSELRERAGISEFSIHLVKTAVTATASGVAKIDGPYCAKPVRSVGAGDRFNAGFFAGLMLGLEPEERLQLGAASSGFFVRNARSASCQELTCFIRSWAAGEFDDG</sequence>
<dbReference type="Proteomes" id="UP000617628">
    <property type="component" value="Unassembled WGS sequence"/>
</dbReference>
<protein>
    <submittedName>
        <fullName evidence="1">Carbohydrate kinase</fullName>
    </submittedName>
</protein>
<keyword evidence="2" id="KW-1185">Reference proteome</keyword>
<dbReference type="Gene3D" id="3.40.1190.20">
    <property type="match status" value="1"/>
</dbReference>
<evidence type="ECO:0000313" key="1">
    <source>
        <dbReference type="EMBL" id="MBK1875900.1"/>
    </source>
</evidence>
<gene>
    <name evidence="1" type="ORF">JIN87_03410</name>
</gene>
<evidence type="ECO:0000313" key="2">
    <source>
        <dbReference type="Proteomes" id="UP000617628"/>
    </source>
</evidence>
<dbReference type="InterPro" id="IPR057621">
    <property type="entry name" value="Khk_prokaryotic"/>
</dbReference>
<keyword evidence="1" id="KW-0418">Kinase</keyword>
<dbReference type="AlphaFoldDB" id="A0A934VPK1"/>
<dbReference type="RefSeq" id="WP_200354117.1">
    <property type="nucleotide sequence ID" value="NZ_JAENIL010000005.1"/>
</dbReference>
<dbReference type="Pfam" id="PF25270">
    <property type="entry name" value="Khk"/>
    <property type="match status" value="1"/>
</dbReference>
<reference evidence="1" key="1">
    <citation type="submission" date="2021-01" db="EMBL/GenBank/DDBJ databases">
        <title>Modified the classification status of verrucomicrobia.</title>
        <authorList>
            <person name="Feng X."/>
        </authorList>
    </citation>
    <scope>NUCLEOTIDE SEQUENCE</scope>
    <source>
        <strain evidence="1">KCTC 13126</strain>
    </source>
</reference>
<organism evidence="1 2">
    <name type="scientific">Pelagicoccus mobilis</name>
    <dbReference type="NCBI Taxonomy" id="415221"/>
    <lineage>
        <taxon>Bacteria</taxon>
        <taxon>Pseudomonadati</taxon>
        <taxon>Verrucomicrobiota</taxon>
        <taxon>Opitutia</taxon>
        <taxon>Puniceicoccales</taxon>
        <taxon>Pelagicoccaceae</taxon>
        <taxon>Pelagicoccus</taxon>
    </lineage>
</organism>
<dbReference type="SUPFAM" id="SSF53613">
    <property type="entry name" value="Ribokinase-like"/>
    <property type="match status" value="1"/>
</dbReference>
<proteinExistence type="predicted"/>
<keyword evidence="1" id="KW-0808">Transferase</keyword>
<name>A0A934VPK1_9BACT</name>
<comment type="caution">
    <text evidence="1">The sequence shown here is derived from an EMBL/GenBank/DDBJ whole genome shotgun (WGS) entry which is preliminary data.</text>
</comment>